<reference evidence="7 8" key="1">
    <citation type="submission" date="2013-11" db="EMBL/GenBank/DDBJ databases">
        <title>The Genome Sequence of Phytophthora parasitica P1976.</title>
        <authorList>
            <consortium name="The Broad Institute Genomics Platform"/>
            <person name="Russ C."/>
            <person name="Tyler B."/>
            <person name="Panabieres F."/>
            <person name="Shan W."/>
            <person name="Tripathy S."/>
            <person name="Grunwald N."/>
            <person name="Machado M."/>
            <person name="Johnson C.S."/>
            <person name="Walker B."/>
            <person name="Young S."/>
            <person name="Zeng Q."/>
            <person name="Gargeya S."/>
            <person name="Fitzgerald M."/>
            <person name="Haas B."/>
            <person name="Abouelleil A."/>
            <person name="Allen A.W."/>
            <person name="Alvarado L."/>
            <person name="Arachchi H.M."/>
            <person name="Berlin A.M."/>
            <person name="Chapman S.B."/>
            <person name="Gainer-Dewar J."/>
            <person name="Goldberg J."/>
            <person name="Griggs A."/>
            <person name="Gujja S."/>
            <person name="Hansen M."/>
            <person name="Howarth C."/>
            <person name="Imamovic A."/>
            <person name="Ireland A."/>
            <person name="Larimer J."/>
            <person name="McCowan C."/>
            <person name="Murphy C."/>
            <person name="Pearson M."/>
            <person name="Poon T.W."/>
            <person name="Priest M."/>
            <person name="Roberts A."/>
            <person name="Saif S."/>
            <person name="Shea T."/>
            <person name="Sisk P."/>
            <person name="Sykes S."/>
            <person name="Wortman J."/>
            <person name="Nusbaum C."/>
            <person name="Birren B."/>
        </authorList>
    </citation>
    <scope>NUCLEOTIDE SEQUENCE [LARGE SCALE GENOMIC DNA]</scope>
    <source>
        <strain evidence="7 8">P1976</strain>
    </source>
</reference>
<evidence type="ECO:0000313" key="7">
    <source>
        <dbReference type="EMBL" id="ETO66640.1"/>
    </source>
</evidence>
<feature type="region of interest" description="Disordered" evidence="5">
    <location>
        <begin position="576"/>
        <end position="607"/>
    </location>
</feature>
<sequence>MDATIEAWRKKMPSKRALTSTINQLVQQKSVAVLYTPTEVERIKQMTDMIAQATSDYEADEDWDRILRVVDALSNVSNRAVLKESIRYLKLRLGDPSSRVVILALTLTESIVKNCGGLVHQEIATEQFMGEMEALYRTHANKRGRDSMEIASRVLDMIQAWGEAFLPFRHEFPLFVDTYHNMRKKGIKFPDQYDESKVPVLTPEVHSGGRSSRSTSSNQTRSIDTSSYSNTSSELGGLSTLELYRVATNVLEMFEDMLFEAQKDTSSIGSHGVMEELAVEIREIVHRLEGAIPIAVAEEDENLEKYLSINDDLHAALKKYDALLTGNQKPEEETASKSKTEDINLIDPFGLNDDLSPKGKEDNQVSSDDDPFADFVRARTGSIKGSTVTKVVESKPEVEVKAASKTPQQDEDDPFASFVQQRATKIFSSSSNQDAEKETKLAAASTPAAPAKNLIDLWDDIPTATPAPIVTQPAKPDFWLGDDLLNNSNQQPTVLPTASSKSPIQDPWSGSTLPKDFLLPFSSSNSHVLFVGNNSLSKSATSVTSLPGPSSASSSTLGASLSDPFDMLDFSTKTSISTPASANPFDTHQPQQPSQPVASKSFNPFDF</sequence>
<dbReference type="GO" id="GO:0005737">
    <property type="term" value="C:cytoplasm"/>
    <property type="evidence" value="ECO:0007669"/>
    <property type="project" value="UniProtKB-ARBA"/>
</dbReference>
<feature type="compositionally biased region" description="Low complexity" evidence="5">
    <location>
        <begin position="208"/>
        <end position="234"/>
    </location>
</feature>
<keyword evidence="4" id="KW-0472">Membrane</keyword>
<dbReference type="Gene3D" id="1.25.40.90">
    <property type="match status" value="1"/>
</dbReference>
<dbReference type="InterPro" id="IPR002014">
    <property type="entry name" value="VHS_dom"/>
</dbReference>
<evidence type="ECO:0000256" key="2">
    <source>
        <dbReference type="ARBA" id="ARBA00022448"/>
    </source>
</evidence>
<organism evidence="7 8">
    <name type="scientific">Phytophthora nicotianae P1976</name>
    <dbReference type="NCBI Taxonomy" id="1317066"/>
    <lineage>
        <taxon>Eukaryota</taxon>
        <taxon>Sar</taxon>
        <taxon>Stramenopiles</taxon>
        <taxon>Oomycota</taxon>
        <taxon>Peronosporomycetes</taxon>
        <taxon>Peronosporales</taxon>
        <taxon>Peronosporaceae</taxon>
        <taxon>Phytophthora</taxon>
    </lineage>
</organism>
<feature type="region of interest" description="Disordered" evidence="5">
    <location>
        <begin position="427"/>
        <end position="446"/>
    </location>
</feature>
<dbReference type="InterPro" id="IPR004152">
    <property type="entry name" value="GAT_dom"/>
</dbReference>
<gene>
    <name evidence="7" type="ORF">F444_16265</name>
</gene>
<evidence type="ECO:0000256" key="1">
    <source>
        <dbReference type="ARBA" id="ARBA00004170"/>
    </source>
</evidence>
<dbReference type="SUPFAM" id="SSF89009">
    <property type="entry name" value="GAT-like domain"/>
    <property type="match status" value="1"/>
</dbReference>
<dbReference type="AlphaFoldDB" id="A0A080ZJ29"/>
<dbReference type="GO" id="GO:0016020">
    <property type="term" value="C:membrane"/>
    <property type="evidence" value="ECO:0007669"/>
    <property type="project" value="UniProtKB-SubCell"/>
</dbReference>
<dbReference type="GO" id="GO:0043130">
    <property type="term" value="F:ubiquitin binding"/>
    <property type="evidence" value="ECO:0007669"/>
    <property type="project" value="InterPro"/>
</dbReference>
<dbReference type="InterPro" id="IPR044836">
    <property type="entry name" value="TOL_plant"/>
</dbReference>
<evidence type="ECO:0000259" key="6">
    <source>
        <dbReference type="PROSITE" id="PS50179"/>
    </source>
</evidence>
<feature type="region of interest" description="Disordered" evidence="5">
    <location>
        <begin position="327"/>
        <end position="372"/>
    </location>
</feature>
<dbReference type="Pfam" id="PF03127">
    <property type="entry name" value="GAT"/>
    <property type="match status" value="1"/>
</dbReference>
<dbReference type="EMBL" id="ANJA01003017">
    <property type="protein sequence ID" value="ETO66640.1"/>
    <property type="molecule type" value="Genomic_DNA"/>
</dbReference>
<protein>
    <recommendedName>
        <fullName evidence="6">VHS domain-containing protein</fullName>
    </recommendedName>
</protein>
<evidence type="ECO:0000256" key="4">
    <source>
        <dbReference type="ARBA" id="ARBA00023136"/>
    </source>
</evidence>
<feature type="domain" description="VHS" evidence="6">
    <location>
        <begin position="53"/>
        <end position="190"/>
    </location>
</feature>
<dbReference type="PANTHER" id="PTHR45898">
    <property type="entry name" value="TOM1-LIKE PROTEIN"/>
    <property type="match status" value="1"/>
</dbReference>
<evidence type="ECO:0000256" key="5">
    <source>
        <dbReference type="SAM" id="MobiDB-lite"/>
    </source>
</evidence>
<dbReference type="SMART" id="SM00288">
    <property type="entry name" value="VHS"/>
    <property type="match status" value="1"/>
</dbReference>
<dbReference type="Proteomes" id="UP000028582">
    <property type="component" value="Unassembled WGS sequence"/>
</dbReference>
<dbReference type="PANTHER" id="PTHR45898:SF4">
    <property type="entry name" value="TARGET OF MYB PROTEIN 1"/>
    <property type="match status" value="1"/>
</dbReference>
<proteinExistence type="predicted"/>
<feature type="region of interest" description="Disordered" evidence="5">
    <location>
        <begin position="199"/>
        <end position="234"/>
    </location>
</feature>
<dbReference type="PROSITE" id="PS50179">
    <property type="entry name" value="VHS"/>
    <property type="match status" value="1"/>
</dbReference>
<dbReference type="GO" id="GO:0035091">
    <property type="term" value="F:phosphatidylinositol binding"/>
    <property type="evidence" value="ECO:0007669"/>
    <property type="project" value="InterPro"/>
</dbReference>
<comment type="subcellular location">
    <subcellularLocation>
        <location evidence="1">Membrane</location>
        <topology evidence="1">Peripheral membrane protein</topology>
    </subcellularLocation>
</comment>
<name>A0A080ZJ29_PHYNI</name>
<evidence type="ECO:0000256" key="3">
    <source>
        <dbReference type="ARBA" id="ARBA00022927"/>
    </source>
</evidence>
<dbReference type="CDD" id="cd03561">
    <property type="entry name" value="VHS"/>
    <property type="match status" value="1"/>
</dbReference>
<accession>A0A080ZJ29</accession>
<dbReference type="InterPro" id="IPR008942">
    <property type="entry name" value="ENTH_VHS"/>
</dbReference>
<keyword evidence="2" id="KW-0813">Transport</keyword>
<comment type="caution">
    <text evidence="7">The sequence shown here is derived from an EMBL/GenBank/DDBJ whole genome shotgun (WGS) entry which is preliminary data.</text>
</comment>
<keyword evidence="3" id="KW-0653">Protein transport</keyword>
<dbReference type="OrthoDB" id="2018246at2759"/>
<dbReference type="SUPFAM" id="SSF48464">
    <property type="entry name" value="ENTH/VHS domain"/>
    <property type="match status" value="1"/>
</dbReference>
<dbReference type="InterPro" id="IPR038425">
    <property type="entry name" value="GAT_sf"/>
</dbReference>
<dbReference type="Pfam" id="PF00790">
    <property type="entry name" value="VHS"/>
    <property type="match status" value="1"/>
</dbReference>
<feature type="compositionally biased region" description="Basic and acidic residues" evidence="5">
    <location>
        <begin position="329"/>
        <end position="342"/>
    </location>
</feature>
<dbReference type="GO" id="GO:0043328">
    <property type="term" value="P:protein transport to vacuole involved in ubiquitin-dependent protein catabolic process via the multivesicular body sorting pathway"/>
    <property type="evidence" value="ECO:0007669"/>
    <property type="project" value="InterPro"/>
</dbReference>
<dbReference type="Gene3D" id="1.20.58.160">
    <property type="match status" value="1"/>
</dbReference>
<evidence type="ECO:0000313" key="8">
    <source>
        <dbReference type="Proteomes" id="UP000028582"/>
    </source>
</evidence>